<protein>
    <submittedName>
        <fullName evidence="1">Uncharacterized protein</fullName>
    </submittedName>
</protein>
<name>A0A0E9QNS1_ANGAN</name>
<dbReference type="EMBL" id="GBXM01090001">
    <property type="protein sequence ID" value="JAH18576.1"/>
    <property type="molecule type" value="Transcribed_RNA"/>
</dbReference>
<evidence type="ECO:0000313" key="1">
    <source>
        <dbReference type="EMBL" id="JAH18576.1"/>
    </source>
</evidence>
<organism evidence="1">
    <name type="scientific">Anguilla anguilla</name>
    <name type="common">European freshwater eel</name>
    <name type="synonym">Muraena anguilla</name>
    <dbReference type="NCBI Taxonomy" id="7936"/>
    <lineage>
        <taxon>Eukaryota</taxon>
        <taxon>Metazoa</taxon>
        <taxon>Chordata</taxon>
        <taxon>Craniata</taxon>
        <taxon>Vertebrata</taxon>
        <taxon>Euteleostomi</taxon>
        <taxon>Actinopterygii</taxon>
        <taxon>Neopterygii</taxon>
        <taxon>Teleostei</taxon>
        <taxon>Anguilliformes</taxon>
        <taxon>Anguillidae</taxon>
        <taxon>Anguilla</taxon>
    </lineage>
</organism>
<sequence length="56" mass="6035">MPPVTWCDLNTSLHFPVLLSEEMEPSAGEGLERQKMLALVASAEALSDQMGCSSII</sequence>
<dbReference type="AlphaFoldDB" id="A0A0E9QNS1"/>
<reference evidence="1" key="1">
    <citation type="submission" date="2014-11" db="EMBL/GenBank/DDBJ databases">
        <authorList>
            <person name="Amaro Gonzalez C."/>
        </authorList>
    </citation>
    <scope>NUCLEOTIDE SEQUENCE</scope>
</reference>
<proteinExistence type="predicted"/>
<reference evidence="1" key="2">
    <citation type="journal article" date="2015" name="Fish Shellfish Immunol.">
        <title>Early steps in the European eel (Anguilla anguilla)-Vibrio vulnificus interaction in the gills: Role of the RtxA13 toxin.</title>
        <authorList>
            <person name="Callol A."/>
            <person name="Pajuelo D."/>
            <person name="Ebbesson L."/>
            <person name="Teles M."/>
            <person name="MacKenzie S."/>
            <person name="Amaro C."/>
        </authorList>
    </citation>
    <scope>NUCLEOTIDE SEQUENCE</scope>
</reference>
<accession>A0A0E9QNS1</accession>